<keyword evidence="1" id="KW-1133">Transmembrane helix</keyword>
<name>A0ABT8ZWC5_9SPHN</name>
<dbReference type="EMBL" id="JAUQSZ010000002">
    <property type="protein sequence ID" value="MDO7841517.1"/>
    <property type="molecule type" value="Genomic_DNA"/>
</dbReference>
<feature type="transmembrane region" description="Helical" evidence="1">
    <location>
        <begin position="206"/>
        <end position="227"/>
    </location>
</feature>
<gene>
    <name evidence="2" type="ORF">Q5H94_04205</name>
</gene>
<feature type="transmembrane region" description="Helical" evidence="1">
    <location>
        <begin position="90"/>
        <end position="107"/>
    </location>
</feature>
<feature type="transmembrane region" description="Helical" evidence="1">
    <location>
        <begin position="336"/>
        <end position="358"/>
    </location>
</feature>
<feature type="transmembrane region" description="Helical" evidence="1">
    <location>
        <begin position="283"/>
        <end position="305"/>
    </location>
</feature>
<organism evidence="2 3">
    <name type="scientific">Sphingomonas immobilis</name>
    <dbReference type="NCBI Taxonomy" id="3063997"/>
    <lineage>
        <taxon>Bacteria</taxon>
        <taxon>Pseudomonadati</taxon>
        <taxon>Pseudomonadota</taxon>
        <taxon>Alphaproteobacteria</taxon>
        <taxon>Sphingomonadales</taxon>
        <taxon>Sphingomonadaceae</taxon>
        <taxon>Sphingomonas</taxon>
    </lineage>
</organism>
<evidence type="ECO:0000313" key="3">
    <source>
        <dbReference type="Proteomes" id="UP001176468"/>
    </source>
</evidence>
<dbReference type="Proteomes" id="UP001176468">
    <property type="component" value="Unassembled WGS sequence"/>
</dbReference>
<reference evidence="2" key="1">
    <citation type="submission" date="2023-07" db="EMBL/GenBank/DDBJ databases">
        <authorList>
            <person name="Kim M.K."/>
        </authorList>
    </citation>
    <scope>NUCLEOTIDE SEQUENCE</scope>
    <source>
        <strain evidence="2">CA1-15</strain>
    </source>
</reference>
<keyword evidence="1" id="KW-0472">Membrane</keyword>
<feature type="transmembrane region" description="Helical" evidence="1">
    <location>
        <begin position="164"/>
        <end position="194"/>
    </location>
</feature>
<keyword evidence="3" id="KW-1185">Reference proteome</keyword>
<dbReference type="RefSeq" id="WP_304559968.1">
    <property type="nucleotide sequence ID" value="NZ_JAUQSZ010000002.1"/>
</dbReference>
<feature type="transmembrane region" description="Helical" evidence="1">
    <location>
        <begin position="128"/>
        <end position="152"/>
    </location>
</feature>
<feature type="transmembrane region" description="Helical" evidence="1">
    <location>
        <begin position="12"/>
        <end position="31"/>
    </location>
</feature>
<feature type="transmembrane region" description="Helical" evidence="1">
    <location>
        <begin position="247"/>
        <end position="271"/>
    </location>
</feature>
<evidence type="ECO:0000313" key="2">
    <source>
        <dbReference type="EMBL" id="MDO7841517.1"/>
    </source>
</evidence>
<evidence type="ECO:0008006" key="4">
    <source>
        <dbReference type="Google" id="ProtNLM"/>
    </source>
</evidence>
<sequence length="513" mass="56250">MTPVPKQWWTTRWFIALVIVLSAVPLLWPTIPPLTDLPGHIGRYRVMLGTDAATLDAWYRFAWRPIGYLGVDLSVAALAPLLGLEPATKLIVILIPVLTVTGILWLSKEAHGRVQPTVLFALPYAYNLAFLYGFANYTLAMALALNAFALWLRMGRGDWRVRAAVFVPLACVIWTAHLFGWLCLGVVIFSAEVARQRAAAHGWPQAMLRAGIACLPLALPVLMFLGWHPGSGGASDWLESLRLKPGWLVMVLRDRWQIFDVACAILIALLLHRAFRDARVKSAPMLLAAAIGMLALFVAMPFGAAYADMRIAPYVIILALLSIRIGPKISGRERRLVAAIGLAFFLVRTAATTASFAIESADWDRHLAALNHVPRGARVVAFVANSCDQPWRMARSGHLPGMAIARRAAFSNDQFDAESGTALMTVTAPGIAGFAHDPSQIVMDAPCPQSPEFRTLDQALTQLPRDRFDMVWLITPPPGFATRTAGLRPVWSDGRDFLFAIPHRGLSQPQPAP</sequence>
<protein>
    <recommendedName>
        <fullName evidence="4">Glycosyltransferase RgtA/B/C/D-like domain-containing protein</fullName>
    </recommendedName>
</protein>
<accession>A0ABT8ZWC5</accession>
<comment type="caution">
    <text evidence="2">The sequence shown here is derived from an EMBL/GenBank/DDBJ whole genome shotgun (WGS) entry which is preliminary data.</text>
</comment>
<evidence type="ECO:0000256" key="1">
    <source>
        <dbReference type="SAM" id="Phobius"/>
    </source>
</evidence>
<proteinExistence type="predicted"/>
<keyword evidence="1" id="KW-0812">Transmembrane</keyword>
<feature type="transmembrane region" description="Helical" evidence="1">
    <location>
        <begin position="311"/>
        <end position="327"/>
    </location>
</feature>